<dbReference type="InterPro" id="IPR007321">
    <property type="entry name" value="Transposase_28"/>
</dbReference>
<reference evidence="4" key="1">
    <citation type="submission" date="2017-07" db="EMBL/GenBank/DDBJ databases">
        <title>Chromosomal microdeletions drove parallel domestication of plant architecture in Asian and African rice#.</title>
        <authorList>
            <person name="Wu Y."/>
            <person name="Zhao S."/>
            <person name="Li X."/>
            <person name="Zhang B."/>
            <person name="Jiang L."/>
            <person name="Tang Y."/>
            <person name="Zhao J."/>
            <person name="Ma X."/>
            <person name="Cai H."/>
            <person name="Sun C."/>
            <person name="Tan L."/>
        </authorList>
    </citation>
    <scope>NUCLEOTIDE SEQUENCE</scope>
</reference>
<dbReference type="CDD" id="cd00024">
    <property type="entry name" value="CD_CSD"/>
    <property type="match status" value="1"/>
</dbReference>
<evidence type="ECO:0000313" key="4">
    <source>
        <dbReference type="EMBL" id="ASR75330.1"/>
    </source>
</evidence>
<feature type="region of interest" description="Disordered" evidence="1">
    <location>
        <begin position="496"/>
        <end position="527"/>
    </location>
</feature>
<dbReference type="InterPro" id="IPR016197">
    <property type="entry name" value="Chromo-like_dom_sf"/>
</dbReference>
<evidence type="ECO:0000256" key="1">
    <source>
        <dbReference type="SAM" id="MobiDB-lite"/>
    </source>
</evidence>
<dbReference type="InterPro" id="IPR036397">
    <property type="entry name" value="RNaseH_sf"/>
</dbReference>
<dbReference type="EMBL" id="MF503970">
    <property type="protein sequence ID" value="ASR75330.1"/>
    <property type="molecule type" value="Genomic_DNA"/>
</dbReference>
<evidence type="ECO:0000259" key="3">
    <source>
        <dbReference type="PROSITE" id="PS50994"/>
    </source>
</evidence>
<accession>A0A2I4S7P2</accession>
<feature type="domain" description="Chromo" evidence="2">
    <location>
        <begin position="1091"/>
        <end position="1136"/>
    </location>
</feature>
<feature type="compositionally biased region" description="Gly residues" evidence="1">
    <location>
        <begin position="350"/>
        <end position="361"/>
    </location>
</feature>
<feature type="region of interest" description="Disordered" evidence="1">
    <location>
        <begin position="1"/>
        <end position="70"/>
    </location>
</feature>
<proteinExistence type="predicted"/>
<dbReference type="PROSITE" id="PS50013">
    <property type="entry name" value="CHROMO_2"/>
    <property type="match status" value="1"/>
</dbReference>
<dbReference type="Gene3D" id="2.40.50.40">
    <property type="match status" value="1"/>
</dbReference>
<dbReference type="InterPro" id="IPR056924">
    <property type="entry name" value="SH3_Tf2-1"/>
</dbReference>
<dbReference type="SUPFAM" id="SSF53098">
    <property type="entry name" value="Ribonuclease H-like"/>
    <property type="match status" value="1"/>
</dbReference>
<dbReference type="PANTHER" id="PTHR45835">
    <property type="entry name" value="YALI0A06105P"/>
    <property type="match status" value="1"/>
</dbReference>
<dbReference type="Pfam" id="PF04195">
    <property type="entry name" value="Transposase_28"/>
    <property type="match status" value="1"/>
</dbReference>
<organism evidence="4">
    <name type="scientific">Oryza rufipogon</name>
    <name type="common">Brownbeard rice</name>
    <name type="synonym">Asian wild rice</name>
    <dbReference type="NCBI Taxonomy" id="4529"/>
    <lineage>
        <taxon>Eukaryota</taxon>
        <taxon>Viridiplantae</taxon>
        <taxon>Streptophyta</taxon>
        <taxon>Embryophyta</taxon>
        <taxon>Tracheophyta</taxon>
        <taxon>Spermatophyta</taxon>
        <taxon>Magnoliopsida</taxon>
        <taxon>Liliopsida</taxon>
        <taxon>Poales</taxon>
        <taxon>Poaceae</taxon>
        <taxon>BOP clade</taxon>
        <taxon>Oryzoideae</taxon>
        <taxon>Oryzeae</taxon>
        <taxon>Oryzinae</taxon>
        <taxon>Oryza</taxon>
    </lineage>
</organism>
<dbReference type="Pfam" id="PF24626">
    <property type="entry name" value="SH3_Tf2-1"/>
    <property type="match status" value="1"/>
</dbReference>
<dbReference type="InterPro" id="IPR001584">
    <property type="entry name" value="Integrase_cat-core"/>
</dbReference>
<feature type="region of interest" description="Disordered" evidence="1">
    <location>
        <begin position="313"/>
        <end position="431"/>
    </location>
</feature>
<dbReference type="GO" id="GO:0015074">
    <property type="term" value="P:DNA integration"/>
    <property type="evidence" value="ECO:0007669"/>
    <property type="project" value="InterPro"/>
</dbReference>
<dbReference type="PANTHER" id="PTHR45835:SF99">
    <property type="entry name" value="CHROMO DOMAIN-CONTAINING PROTEIN-RELATED"/>
    <property type="match status" value="1"/>
</dbReference>
<dbReference type="AlphaFoldDB" id="A0A2I4S7P2"/>
<feature type="domain" description="Integrase catalytic" evidence="3">
    <location>
        <begin position="773"/>
        <end position="939"/>
    </location>
</feature>
<dbReference type="GO" id="GO:0003676">
    <property type="term" value="F:nucleic acid binding"/>
    <property type="evidence" value="ECO:0007669"/>
    <property type="project" value="InterPro"/>
</dbReference>
<dbReference type="InterPro" id="IPR000953">
    <property type="entry name" value="Chromo/chromo_shadow_dom"/>
</dbReference>
<dbReference type="PROSITE" id="PS50994">
    <property type="entry name" value="INTEGRASE"/>
    <property type="match status" value="1"/>
</dbReference>
<dbReference type="Gene3D" id="3.30.420.10">
    <property type="entry name" value="Ribonuclease H-like superfamily/Ribonuclease H"/>
    <property type="match status" value="1"/>
</dbReference>
<gene>
    <name evidence="4" type="ORF">DX_18</name>
</gene>
<evidence type="ECO:0000259" key="2">
    <source>
        <dbReference type="PROSITE" id="PS50013"/>
    </source>
</evidence>
<dbReference type="InterPro" id="IPR012337">
    <property type="entry name" value="RNaseH-like_sf"/>
</dbReference>
<feature type="compositionally biased region" description="Low complexity" evidence="1">
    <location>
        <begin position="398"/>
        <end position="428"/>
    </location>
</feature>
<sequence>MADRRGPQGKTARGPEGYDMSPRGLGAKRREGPRGMTWHPEALGQSSAKARGGMTWHPEAPDRSYDPRGTGVEPCCRSCARMERFFHEVLDFYEIHALHLAPNAVMTLTIFTHLCEMFVGVRPTMRLFQFFFVPQLLQGAVVGGCYFQPRPGTAGQYIESHLRKKWEDWKKDWFYTALPDHPRLRLPAGPPERSAAWLAASELGEEYDAVRDCLRGLRSQGLTGAIVFGDFFRRRIAPLQERSREAWKYTGPNDPMRTHVGERWDWGEDDAKTVIRRVVGLDSAEQTLIPDGILPLCSYRDQERIMAVMSAVGAGGDRSRRSGAGDSDGGVPPGGSSEELTRAERLPGEGAEGGRGPGAEAGGSPEPEAEAEAGGGSEPEAEAEAGGGPGERNSRSPLRLGRLRGWPHGSSPQSRGGSSGTPSSWGRTATFSSPTLASMEPLLQVLAAADSTVREGLNTQAATAQERRASEADASLRARTAALEAERKVLDERARSAQEFEASESRFSTRNNASRTRAAGSRRSEPGSWRGWLGRWRSECVCWTSGSPPWPPTRGRRWRRRPPFVAELDRTTLAAKASAARRSEELRLQEEACRARDSALSEREAEVSRREVVARRLGEQLTKREEAVAGREAWHLESVRAELAALAARASELEAREKVVQRHLGFGASTNYPLNQDEPEERAEKRVHSGVHRIYYLEREKDTKYCIVVAPGQVRASRKVGRGLARAPGKQIRNATLWIEAAEGRAPPPFFQVVKIVAAEDILGGLIVQSDTRRTQGKLRWQDRLGAIHQEKGGFSCGATGYDSIWVIVDRLTKTARFIPVKTNYSSAKLAELYMTRIVCLHGIPKRIISDRGTQFTSHFWEKVHEALGSYLAFSTAYHPQTDGQTERTNQVLEDMLRACALDFSKNWERCLPYAEFSYNNSFQASLKMSPNEALFGRRCRTPLMWSETGERVVFGPDIIQEAEEKVRLIRDRLKVAQSRQKSYADTRRRNLEFKEGDYVYLKVSPMRGTKRFKVKGKLAPRYVGPFQIIARRGKVAYQLQLPENIADVHPVFHVSQLKKCLRVPEEQAPLEEIHISNDLTYPEHPIRILDEAEKRTRSKVWRMYKVQWSNHTEDEATWESEEFLRTEYPHLFEDW</sequence>
<dbReference type="SUPFAM" id="SSF54160">
    <property type="entry name" value="Chromo domain-like"/>
    <property type="match status" value="1"/>
</dbReference>
<feature type="compositionally biased region" description="Low complexity" evidence="1">
    <location>
        <begin position="508"/>
        <end position="521"/>
    </location>
</feature>
<protein>
    <submittedName>
        <fullName evidence="4">Retrotransposon protein</fullName>
    </submittedName>
</protein>
<name>A0A2I4S7P2_ORYRU</name>